<feature type="domain" description="Aldehyde dehydrogenase" evidence="5">
    <location>
        <begin position="12"/>
        <end position="467"/>
    </location>
</feature>
<gene>
    <name evidence="6" type="ORF">INQ41_12835</name>
</gene>
<accession>A0A7S6ZS42</accession>
<dbReference type="Gene3D" id="3.40.605.10">
    <property type="entry name" value="Aldehyde Dehydrogenase, Chain A, domain 1"/>
    <property type="match status" value="1"/>
</dbReference>
<evidence type="ECO:0000256" key="4">
    <source>
        <dbReference type="SAM" id="MobiDB-lite"/>
    </source>
</evidence>
<dbReference type="InterPro" id="IPR016161">
    <property type="entry name" value="Ald_DH/histidinol_DH"/>
</dbReference>
<feature type="region of interest" description="Disordered" evidence="4">
    <location>
        <begin position="1"/>
        <end position="25"/>
    </location>
</feature>
<dbReference type="GO" id="GO:0016620">
    <property type="term" value="F:oxidoreductase activity, acting on the aldehyde or oxo group of donors, NAD or NADP as acceptor"/>
    <property type="evidence" value="ECO:0007669"/>
    <property type="project" value="InterPro"/>
</dbReference>
<dbReference type="InterPro" id="IPR015590">
    <property type="entry name" value="Aldehyde_DH_dom"/>
</dbReference>
<dbReference type="CDD" id="cd07099">
    <property type="entry name" value="ALDH_DDALDH"/>
    <property type="match status" value="1"/>
</dbReference>
<dbReference type="RefSeq" id="WP_193985057.1">
    <property type="nucleotide sequence ID" value="NZ_CP063656.1"/>
</dbReference>
<comment type="similarity">
    <text evidence="3">Belongs to the aldehyde dehydrogenase family.</text>
</comment>
<evidence type="ECO:0000256" key="1">
    <source>
        <dbReference type="ARBA" id="ARBA00023002"/>
    </source>
</evidence>
<dbReference type="InterPro" id="IPR016162">
    <property type="entry name" value="Ald_DH_N"/>
</dbReference>
<feature type="compositionally biased region" description="Polar residues" evidence="4">
    <location>
        <begin position="12"/>
        <end position="25"/>
    </location>
</feature>
<dbReference type="EMBL" id="CP063656">
    <property type="protein sequence ID" value="QOW19473.1"/>
    <property type="molecule type" value="Genomic_DNA"/>
</dbReference>
<reference evidence="6 7" key="1">
    <citation type="submission" date="2020-10" db="EMBL/GenBank/DDBJ databases">
        <title>complete genome sequencing of Lysobacter sp. H21R20.</title>
        <authorList>
            <person name="Bae J.-W."/>
            <person name="Lee S.-Y."/>
        </authorList>
    </citation>
    <scope>NUCLEOTIDE SEQUENCE [LARGE SCALE GENOMIC DNA]</scope>
    <source>
        <strain evidence="6 7">H21R20</strain>
    </source>
</reference>
<keyword evidence="1 3" id="KW-0560">Oxidoreductase</keyword>
<evidence type="ECO:0000313" key="7">
    <source>
        <dbReference type="Proteomes" id="UP000594059"/>
    </source>
</evidence>
<name>A0A7S6ZS42_9GAMM</name>
<dbReference type="KEGG" id="lcic:INQ41_12835"/>
<dbReference type="Proteomes" id="UP000594059">
    <property type="component" value="Chromosome"/>
</dbReference>
<dbReference type="PROSITE" id="PS00687">
    <property type="entry name" value="ALDEHYDE_DEHYDR_GLU"/>
    <property type="match status" value="1"/>
</dbReference>
<feature type="active site" evidence="2">
    <location>
        <position position="241"/>
    </location>
</feature>
<sequence length="484" mass="50872">MTDSASAAAATEVQTIPTRDPSTGQCDGQLVVVPKAEVDRIAQGLRAAQSDWAARDVGERCQALLALADALERHREPMAEALLRDTGRWNESLIEVDSTVGALRRWAADAPALLQAPEPATSSIGFLHSRQNLVPYPLVGVISPWNFPLLLSLIDAIPALAAGCAVLCKPSEVTSRFASVLDQVMAQVPALQPVFAVVTGDGRTGEAVIGAVDTICFTGSVRTGRRVGEACAARFIPCSLELGGKDPALVLADADPVRSARAIAWGGFVNGGQSCMSIERVYVDAKIAEPFIAALVEQANALKLTHPDPREGQIGPIISDAQIAIVREQLADAKARGARALAGGELVEHGGTWCPPTVLVDVDESMAIASEESFATILPVMVVANEEEAIARANDSIFGLSAAVFSGDTEHAVRVGARLHAGGVSINDACLTGMIHTAEKQSFKQSGLGGSRMGSASIRRFVRSQAVLVNAGVDDPWWFPPAQR</sequence>
<organism evidence="6 7">
    <name type="scientific">Novilysobacter ciconiae</name>
    <dbReference type="NCBI Taxonomy" id="2781022"/>
    <lineage>
        <taxon>Bacteria</taxon>
        <taxon>Pseudomonadati</taxon>
        <taxon>Pseudomonadota</taxon>
        <taxon>Gammaproteobacteria</taxon>
        <taxon>Lysobacterales</taxon>
        <taxon>Lysobacteraceae</taxon>
        <taxon>Novilysobacter</taxon>
    </lineage>
</organism>
<keyword evidence="7" id="KW-1185">Reference proteome</keyword>
<dbReference type="AlphaFoldDB" id="A0A7S6ZS42"/>
<evidence type="ECO:0000256" key="2">
    <source>
        <dbReference type="PROSITE-ProRule" id="PRU10007"/>
    </source>
</evidence>
<evidence type="ECO:0000256" key="3">
    <source>
        <dbReference type="RuleBase" id="RU003345"/>
    </source>
</evidence>
<evidence type="ECO:0000259" key="5">
    <source>
        <dbReference type="Pfam" id="PF00171"/>
    </source>
</evidence>
<dbReference type="InterPro" id="IPR016163">
    <property type="entry name" value="Ald_DH_C"/>
</dbReference>
<dbReference type="PANTHER" id="PTHR11699">
    <property type="entry name" value="ALDEHYDE DEHYDROGENASE-RELATED"/>
    <property type="match status" value="1"/>
</dbReference>
<evidence type="ECO:0000313" key="6">
    <source>
        <dbReference type="EMBL" id="QOW19473.1"/>
    </source>
</evidence>
<dbReference type="Pfam" id="PF00171">
    <property type="entry name" value="Aldedh"/>
    <property type="match status" value="1"/>
</dbReference>
<dbReference type="Gene3D" id="3.40.309.10">
    <property type="entry name" value="Aldehyde Dehydrogenase, Chain A, domain 2"/>
    <property type="match status" value="1"/>
</dbReference>
<proteinExistence type="inferred from homology"/>
<dbReference type="InterPro" id="IPR029510">
    <property type="entry name" value="Ald_DH_CS_GLU"/>
</dbReference>
<dbReference type="SUPFAM" id="SSF53720">
    <property type="entry name" value="ALDH-like"/>
    <property type="match status" value="1"/>
</dbReference>
<protein>
    <submittedName>
        <fullName evidence="6">Aldehyde dehydrogenase family protein</fullName>
    </submittedName>
</protein>